<dbReference type="CDD" id="cd18186">
    <property type="entry name" value="BTB_POZ_ZBTB_KLHL-like"/>
    <property type="match status" value="1"/>
</dbReference>
<dbReference type="InterPro" id="IPR019156">
    <property type="entry name" value="Ataxin-10_domain"/>
</dbReference>
<dbReference type="InterPro" id="IPR016024">
    <property type="entry name" value="ARM-type_fold"/>
</dbReference>
<dbReference type="InterPro" id="IPR000225">
    <property type="entry name" value="Armadillo"/>
</dbReference>
<dbReference type="SUPFAM" id="SSF48371">
    <property type="entry name" value="ARM repeat"/>
    <property type="match status" value="1"/>
</dbReference>
<organism evidence="3 4">
    <name type="scientific">Anaeramoeba ignava</name>
    <name type="common">Anaerobic marine amoeba</name>
    <dbReference type="NCBI Taxonomy" id="1746090"/>
    <lineage>
        <taxon>Eukaryota</taxon>
        <taxon>Metamonada</taxon>
        <taxon>Anaeramoebidae</taxon>
        <taxon>Anaeramoeba</taxon>
    </lineage>
</organism>
<feature type="domain" description="BTB" evidence="2">
    <location>
        <begin position="55"/>
        <end position="115"/>
    </location>
</feature>
<dbReference type="Gene3D" id="1.25.10.10">
    <property type="entry name" value="Leucine-rich Repeat Variant"/>
    <property type="match status" value="1"/>
</dbReference>
<accession>A0A9Q0LMS9</accession>
<gene>
    <name evidence="3" type="ORF">M0811_00902</name>
</gene>
<dbReference type="SUPFAM" id="SSF54695">
    <property type="entry name" value="POZ domain"/>
    <property type="match status" value="1"/>
</dbReference>
<dbReference type="SMART" id="SM00225">
    <property type="entry name" value="BTB"/>
    <property type="match status" value="1"/>
</dbReference>
<dbReference type="PANTHER" id="PTHR22895">
    <property type="entry name" value="ARMADILLO REPEAT-CONTAINING PROTEIN 6"/>
    <property type="match status" value="1"/>
</dbReference>
<dbReference type="Pfam" id="PF00651">
    <property type="entry name" value="BTB"/>
    <property type="match status" value="1"/>
</dbReference>
<dbReference type="Pfam" id="PF23744">
    <property type="entry name" value="ARM_LRRK2"/>
    <property type="match status" value="1"/>
</dbReference>
<dbReference type="InterPro" id="IPR011333">
    <property type="entry name" value="SKP1/BTB/POZ_sf"/>
</dbReference>
<dbReference type="InterPro" id="IPR011989">
    <property type="entry name" value="ARM-like"/>
</dbReference>
<dbReference type="SMART" id="SM00185">
    <property type="entry name" value="ARM"/>
    <property type="match status" value="4"/>
</dbReference>
<name>A0A9Q0LMS9_ANAIG</name>
<protein>
    <submittedName>
        <fullName evidence="3">Protein aardvark</fullName>
    </submittedName>
</protein>
<dbReference type="PANTHER" id="PTHR22895:SF0">
    <property type="entry name" value="ARMADILLO REPEAT-CONTAINING PROTEIN 6"/>
    <property type="match status" value="1"/>
</dbReference>
<keyword evidence="4" id="KW-1185">Reference proteome</keyword>
<keyword evidence="1" id="KW-0677">Repeat</keyword>
<dbReference type="OrthoDB" id="379794at2759"/>
<sequence>MFESNIFNQNEKSKESISLNKKDYDKEIIEEMHNYWKKLTPKFQKLNENQNQIQPDFEIICESGKFCCHKLIVSRSSFLFKKILEGNNKIKLNYPKKLVKKIVQYLYYGKFKIKEYDFIHLFIIADELGLEKFKEKISYEMHKFITKENILDFWIEISSFKEHSLGQKINEILLRNLTLVPENKIGLLSLEKLISLLKLIDQRNNQEEINQNDEIFKDPGGFVLKKMVYIWMQINGPHLISLISRPPKTIINSLSNLQNKDIKYQVDEESNIVVSSQQKYESINEDERNNIKVIIEIMKENLQTENSKSNLDSYNLLNSLSSLSRFCTEGSKLKSYQKTIQEFDGISFVIESLEKFPDNSLLQSNGFDLLANLTIDNFEIQNQIRELKGIEIIINSLKYFPNEIEIQRNGILALSNLIIGNEKNQEIIQKEKGINIIIDSISRSKNIFPIAFSGIFALSNFSFEKPQNQKLIQQREIQIIIEILKKYKEKFSIQSNGFDLLANLTIDNFKIQNQIRKLKGIELIINSLKDFPNEIEIQRNGILALSNLIIGNEKNQEIIQKENIENIIFQVWKEFPDSEDLIENGFLLLKNSKLILKKEIFKESIPKIINLLSKWIENEVIQESGSNLLNRYLKIPEFRKLIKRKVDQILPIIINAKEKFPNSKKIKNFFNKMQNIKK</sequence>
<dbReference type="Gene3D" id="3.30.710.10">
    <property type="entry name" value="Potassium Channel Kv1.1, Chain A"/>
    <property type="match status" value="1"/>
</dbReference>
<dbReference type="Pfam" id="PF09759">
    <property type="entry name" value="Atx10homo_assoc"/>
    <property type="match status" value="1"/>
</dbReference>
<dbReference type="EMBL" id="JAPDFW010000070">
    <property type="protein sequence ID" value="KAJ5074273.1"/>
    <property type="molecule type" value="Genomic_DNA"/>
</dbReference>
<dbReference type="PROSITE" id="PS50097">
    <property type="entry name" value="BTB"/>
    <property type="match status" value="1"/>
</dbReference>
<dbReference type="InterPro" id="IPR056597">
    <property type="entry name" value="ARM_LRRK2"/>
</dbReference>
<dbReference type="InterPro" id="IPR000210">
    <property type="entry name" value="BTB/POZ_dom"/>
</dbReference>
<evidence type="ECO:0000256" key="1">
    <source>
        <dbReference type="ARBA" id="ARBA00022737"/>
    </source>
</evidence>
<evidence type="ECO:0000313" key="3">
    <source>
        <dbReference type="EMBL" id="KAJ5074273.1"/>
    </source>
</evidence>
<reference evidence="3" key="1">
    <citation type="submission" date="2022-10" db="EMBL/GenBank/DDBJ databases">
        <title>Novel sulphate-reducing endosymbionts in the free-living metamonad Anaeramoeba.</title>
        <authorList>
            <person name="Jerlstrom-Hultqvist J."/>
            <person name="Cepicka I."/>
            <person name="Gallot-Lavallee L."/>
            <person name="Salas-Leiva D."/>
            <person name="Curtis B.A."/>
            <person name="Zahonova K."/>
            <person name="Pipaliya S."/>
            <person name="Dacks J."/>
            <person name="Roger A.J."/>
        </authorList>
    </citation>
    <scope>NUCLEOTIDE SEQUENCE</scope>
    <source>
        <strain evidence="3">BMAN</strain>
    </source>
</reference>
<dbReference type="Proteomes" id="UP001149090">
    <property type="component" value="Unassembled WGS sequence"/>
</dbReference>
<proteinExistence type="predicted"/>
<evidence type="ECO:0000313" key="4">
    <source>
        <dbReference type="Proteomes" id="UP001149090"/>
    </source>
</evidence>
<comment type="caution">
    <text evidence="3">The sequence shown here is derived from an EMBL/GenBank/DDBJ whole genome shotgun (WGS) entry which is preliminary data.</text>
</comment>
<evidence type="ECO:0000259" key="2">
    <source>
        <dbReference type="PROSITE" id="PS50097"/>
    </source>
</evidence>
<dbReference type="AlphaFoldDB" id="A0A9Q0LMS9"/>